<proteinExistence type="predicted"/>
<dbReference type="InterPro" id="IPR036615">
    <property type="entry name" value="Mur_ligase_C_dom_sf"/>
</dbReference>
<keyword evidence="9 10" id="KW-0961">Cell wall biogenesis/degradation</keyword>
<organism evidence="13 14">
    <name type="scientific">Aureibacter tunicatorum</name>
    <dbReference type="NCBI Taxonomy" id="866807"/>
    <lineage>
        <taxon>Bacteria</taxon>
        <taxon>Pseudomonadati</taxon>
        <taxon>Bacteroidota</taxon>
        <taxon>Cytophagia</taxon>
        <taxon>Cytophagales</taxon>
        <taxon>Persicobacteraceae</taxon>
        <taxon>Aureibacter</taxon>
    </lineage>
</organism>
<dbReference type="PANTHER" id="PTHR43024">
    <property type="entry name" value="UDP-N-ACETYLMURAMOYL-TRIPEPTIDE--D-ALANYL-D-ALANINE LIGASE"/>
    <property type="match status" value="1"/>
</dbReference>
<dbReference type="EMBL" id="JAVDQD010000002">
    <property type="protein sequence ID" value="MDR6239247.1"/>
    <property type="molecule type" value="Genomic_DNA"/>
</dbReference>
<sequence length="430" mass="48028">MSNLLSIETDIYSKFLECSGVTANLKYVRDGDLYFALSGRDYDGNSAVGQALEKGAKYAIVDDPRQVVSDQCILVKEVYQVLRKLAKYHRLRFRLPVIAITGSNGKTTTKELIREVLSQKYNVFATDGNQNSIRGGALLNVLRLNNSHEIAVFEIGARRVGDISELCDIIKPNYGLITNIGRAHLGVFGGSKQLIKAKSDLYQYLYAHNGKVFVNAKNRLLLKLSSCFHTPIKYLDDNDLKLVSEDDFVSVGSRFGNTVKTNLIGNYNFENIAAALCIGRNFGVEDEKGIAAVAAYVPKRNRSQFVKRKSNKVIMDAYNANLSSMIASVLSLSLMEDRNKVVILGDMKDLGDLSLSEHEKLGKKLHLLGFDKVILLGEEMLYAKKHCPNAIHFNGKSEMEKYISNWKIEDSVVLIKGSRSMRMESVLDYI</sequence>
<dbReference type="Gene3D" id="3.40.1190.10">
    <property type="entry name" value="Mur-like, catalytic domain"/>
    <property type="match status" value="1"/>
</dbReference>
<dbReference type="GO" id="GO:0009252">
    <property type="term" value="P:peptidoglycan biosynthetic process"/>
    <property type="evidence" value="ECO:0007669"/>
    <property type="project" value="UniProtKB-KW"/>
</dbReference>
<feature type="domain" description="Mur ligase central" evidence="12">
    <location>
        <begin position="100"/>
        <end position="278"/>
    </location>
</feature>
<dbReference type="InterPro" id="IPR013221">
    <property type="entry name" value="Mur_ligase_cen"/>
</dbReference>
<dbReference type="GO" id="GO:0005524">
    <property type="term" value="F:ATP binding"/>
    <property type="evidence" value="ECO:0007669"/>
    <property type="project" value="UniProtKB-KW"/>
</dbReference>
<evidence type="ECO:0000256" key="6">
    <source>
        <dbReference type="ARBA" id="ARBA00022960"/>
    </source>
</evidence>
<dbReference type="InterPro" id="IPR004101">
    <property type="entry name" value="Mur_ligase_C"/>
</dbReference>
<dbReference type="GO" id="GO:0008360">
    <property type="term" value="P:regulation of cell shape"/>
    <property type="evidence" value="ECO:0007669"/>
    <property type="project" value="UniProtKB-KW"/>
</dbReference>
<comment type="subcellular location">
    <subcellularLocation>
        <location evidence="10">Cytoplasm</location>
    </subcellularLocation>
</comment>
<name>A0AAE4BT73_9BACT</name>
<dbReference type="SUPFAM" id="SSF53623">
    <property type="entry name" value="MurD-like peptide ligases, catalytic domain"/>
    <property type="match status" value="1"/>
</dbReference>
<protein>
    <recommendedName>
        <fullName evidence="10">UDP-N-acetylmuramoyl-tripeptide--D-alanyl-D-alanine ligase</fullName>
        <ecNumber evidence="10">6.3.2.10</ecNumber>
    </recommendedName>
</protein>
<comment type="pathway">
    <text evidence="10">Cell wall biogenesis; peptidoglycan biosynthesis.</text>
</comment>
<dbReference type="PANTHER" id="PTHR43024:SF1">
    <property type="entry name" value="UDP-N-ACETYLMURAMOYL-TRIPEPTIDE--D-ALANYL-D-ALANINE LIGASE"/>
    <property type="match status" value="1"/>
</dbReference>
<evidence type="ECO:0000259" key="12">
    <source>
        <dbReference type="Pfam" id="PF08245"/>
    </source>
</evidence>
<dbReference type="GO" id="GO:0051301">
    <property type="term" value="P:cell division"/>
    <property type="evidence" value="ECO:0007669"/>
    <property type="project" value="UniProtKB-KW"/>
</dbReference>
<comment type="catalytic activity">
    <reaction evidence="10">
        <text>D-alanyl-D-alanine + UDP-N-acetyl-alpha-D-muramoyl-L-alanyl-gamma-D-glutamyl-meso-2,6-diaminopimelate + ATP = UDP-N-acetyl-alpha-D-muramoyl-L-alanyl-gamma-D-glutamyl-meso-2,6-diaminopimeloyl-D-alanyl-D-alanine + ADP + phosphate + H(+)</text>
        <dbReference type="Rhea" id="RHEA:28374"/>
        <dbReference type="ChEBI" id="CHEBI:15378"/>
        <dbReference type="ChEBI" id="CHEBI:30616"/>
        <dbReference type="ChEBI" id="CHEBI:43474"/>
        <dbReference type="ChEBI" id="CHEBI:57822"/>
        <dbReference type="ChEBI" id="CHEBI:61386"/>
        <dbReference type="ChEBI" id="CHEBI:83905"/>
        <dbReference type="ChEBI" id="CHEBI:456216"/>
        <dbReference type="EC" id="6.3.2.10"/>
    </reaction>
</comment>
<keyword evidence="6 10" id="KW-0133">Cell shape</keyword>
<evidence type="ECO:0000259" key="11">
    <source>
        <dbReference type="Pfam" id="PF02875"/>
    </source>
</evidence>
<keyword evidence="1" id="KW-0963">Cytoplasm</keyword>
<dbReference type="SUPFAM" id="SSF53244">
    <property type="entry name" value="MurD-like peptide ligases, peptide-binding domain"/>
    <property type="match status" value="1"/>
</dbReference>
<evidence type="ECO:0000256" key="7">
    <source>
        <dbReference type="ARBA" id="ARBA00022984"/>
    </source>
</evidence>
<dbReference type="Pfam" id="PF02875">
    <property type="entry name" value="Mur_ligase_C"/>
    <property type="match status" value="1"/>
</dbReference>
<accession>A0AAE4BT73</accession>
<feature type="domain" description="Mur ligase C-terminal" evidence="11">
    <location>
        <begin position="302"/>
        <end position="419"/>
    </location>
</feature>
<dbReference type="GO" id="GO:0005737">
    <property type="term" value="C:cytoplasm"/>
    <property type="evidence" value="ECO:0007669"/>
    <property type="project" value="UniProtKB-SubCell"/>
</dbReference>
<dbReference type="SUPFAM" id="SSF63418">
    <property type="entry name" value="MurE/MurF N-terminal domain"/>
    <property type="match status" value="1"/>
</dbReference>
<dbReference type="Proteomes" id="UP001185092">
    <property type="component" value="Unassembled WGS sequence"/>
</dbReference>
<dbReference type="AlphaFoldDB" id="A0AAE4BT73"/>
<dbReference type="Gene3D" id="3.90.190.20">
    <property type="entry name" value="Mur ligase, C-terminal domain"/>
    <property type="match status" value="1"/>
</dbReference>
<comment type="caution">
    <text evidence="13">The sequence shown here is derived from an EMBL/GenBank/DDBJ whole genome shotgun (WGS) entry which is preliminary data.</text>
</comment>
<reference evidence="13" key="1">
    <citation type="submission" date="2023-07" db="EMBL/GenBank/DDBJ databases">
        <title>Genomic Encyclopedia of Type Strains, Phase IV (KMG-IV): sequencing the most valuable type-strain genomes for metagenomic binning, comparative biology and taxonomic classification.</title>
        <authorList>
            <person name="Goeker M."/>
        </authorList>
    </citation>
    <scope>NUCLEOTIDE SEQUENCE</scope>
    <source>
        <strain evidence="13">DSM 26174</strain>
    </source>
</reference>
<evidence type="ECO:0000256" key="8">
    <source>
        <dbReference type="ARBA" id="ARBA00023306"/>
    </source>
</evidence>
<evidence type="ECO:0000313" key="14">
    <source>
        <dbReference type="Proteomes" id="UP001185092"/>
    </source>
</evidence>
<keyword evidence="2 13" id="KW-0436">Ligase</keyword>
<evidence type="ECO:0000256" key="10">
    <source>
        <dbReference type="RuleBase" id="RU004136"/>
    </source>
</evidence>
<dbReference type="Gene3D" id="3.40.1390.10">
    <property type="entry name" value="MurE/MurF, N-terminal domain"/>
    <property type="match status" value="1"/>
</dbReference>
<gene>
    <name evidence="13" type="ORF">HNQ88_002284</name>
</gene>
<evidence type="ECO:0000256" key="5">
    <source>
        <dbReference type="ARBA" id="ARBA00022840"/>
    </source>
</evidence>
<dbReference type="InterPro" id="IPR035911">
    <property type="entry name" value="MurE/MurF_N"/>
</dbReference>
<evidence type="ECO:0000256" key="4">
    <source>
        <dbReference type="ARBA" id="ARBA00022741"/>
    </source>
</evidence>
<keyword evidence="7 10" id="KW-0573">Peptidoglycan synthesis</keyword>
<dbReference type="GO" id="GO:0047480">
    <property type="term" value="F:UDP-N-acetylmuramoyl-tripeptide-D-alanyl-D-alanine ligase activity"/>
    <property type="evidence" value="ECO:0007669"/>
    <property type="project" value="UniProtKB-EC"/>
</dbReference>
<evidence type="ECO:0000256" key="1">
    <source>
        <dbReference type="ARBA" id="ARBA00022490"/>
    </source>
</evidence>
<keyword evidence="5" id="KW-0067">ATP-binding</keyword>
<keyword evidence="14" id="KW-1185">Reference proteome</keyword>
<keyword evidence="8 10" id="KW-0131">Cell cycle</keyword>
<dbReference type="GO" id="GO:0071555">
    <property type="term" value="P:cell wall organization"/>
    <property type="evidence" value="ECO:0007669"/>
    <property type="project" value="UniProtKB-KW"/>
</dbReference>
<dbReference type="InterPro" id="IPR036565">
    <property type="entry name" value="Mur-like_cat_sf"/>
</dbReference>
<dbReference type="InterPro" id="IPR051046">
    <property type="entry name" value="MurCDEF_CellWall_CoF430Synth"/>
</dbReference>
<dbReference type="EC" id="6.3.2.10" evidence="10"/>
<keyword evidence="3 10" id="KW-0132">Cell division</keyword>
<dbReference type="Pfam" id="PF08245">
    <property type="entry name" value="Mur_ligase_M"/>
    <property type="match status" value="1"/>
</dbReference>
<dbReference type="NCBIfam" id="TIGR01143">
    <property type="entry name" value="murF"/>
    <property type="match status" value="1"/>
</dbReference>
<evidence type="ECO:0000256" key="2">
    <source>
        <dbReference type="ARBA" id="ARBA00022598"/>
    </source>
</evidence>
<comment type="function">
    <text evidence="10">Involved in cell wall formation. Catalyzes the final step in the synthesis of UDP-N-acetylmuramoyl-pentapeptide, the precursor of murein.</text>
</comment>
<evidence type="ECO:0000313" key="13">
    <source>
        <dbReference type="EMBL" id="MDR6239247.1"/>
    </source>
</evidence>
<dbReference type="InterPro" id="IPR005863">
    <property type="entry name" value="UDP-N-AcMur_synth"/>
</dbReference>
<evidence type="ECO:0000256" key="9">
    <source>
        <dbReference type="ARBA" id="ARBA00023316"/>
    </source>
</evidence>
<dbReference type="RefSeq" id="WP_309938840.1">
    <property type="nucleotide sequence ID" value="NZ_AP025305.1"/>
</dbReference>
<keyword evidence="4" id="KW-0547">Nucleotide-binding</keyword>
<evidence type="ECO:0000256" key="3">
    <source>
        <dbReference type="ARBA" id="ARBA00022618"/>
    </source>
</evidence>